<evidence type="ECO:0000256" key="2">
    <source>
        <dbReference type="ARBA" id="ARBA00022692"/>
    </source>
</evidence>
<dbReference type="PANTHER" id="PTHR43701:SF2">
    <property type="entry name" value="MEMBRANE TRANSPORTER PROTEIN YJNA-RELATED"/>
    <property type="match status" value="1"/>
</dbReference>
<feature type="transmembrane region" description="Helical" evidence="5">
    <location>
        <begin position="46"/>
        <end position="66"/>
    </location>
</feature>
<dbReference type="PANTHER" id="PTHR43701">
    <property type="entry name" value="MEMBRANE TRANSPORTER PROTEIN MJ0441-RELATED"/>
    <property type="match status" value="1"/>
</dbReference>
<dbReference type="Pfam" id="PF01925">
    <property type="entry name" value="TauE"/>
    <property type="match status" value="1"/>
</dbReference>
<evidence type="ECO:0008006" key="7">
    <source>
        <dbReference type="Google" id="ProtNLM"/>
    </source>
</evidence>
<accession>A0A6C0CPY2</accession>
<evidence type="ECO:0000256" key="4">
    <source>
        <dbReference type="ARBA" id="ARBA00023136"/>
    </source>
</evidence>
<keyword evidence="3 5" id="KW-1133">Transmembrane helix</keyword>
<evidence type="ECO:0000256" key="3">
    <source>
        <dbReference type="ARBA" id="ARBA00022989"/>
    </source>
</evidence>
<keyword evidence="2 5" id="KW-0812">Transmembrane</keyword>
<keyword evidence="4 5" id="KW-0472">Membrane</keyword>
<dbReference type="GO" id="GO:0016020">
    <property type="term" value="C:membrane"/>
    <property type="evidence" value="ECO:0007669"/>
    <property type="project" value="UniProtKB-SubCell"/>
</dbReference>
<protein>
    <recommendedName>
        <fullName evidence="7">Sulfite exporter TauE/SafE family protein</fullName>
    </recommendedName>
</protein>
<dbReference type="EMBL" id="MN739467">
    <property type="protein sequence ID" value="QHT06353.1"/>
    <property type="molecule type" value="Genomic_DNA"/>
</dbReference>
<feature type="transmembrane region" description="Helical" evidence="5">
    <location>
        <begin position="103"/>
        <end position="123"/>
    </location>
</feature>
<dbReference type="AlphaFoldDB" id="A0A6C0CPY2"/>
<reference evidence="6" key="1">
    <citation type="journal article" date="2020" name="Nature">
        <title>Giant virus diversity and host interactions through global metagenomics.</title>
        <authorList>
            <person name="Schulz F."/>
            <person name="Roux S."/>
            <person name="Paez-Espino D."/>
            <person name="Jungbluth S."/>
            <person name="Walsh D.A."/>
            <person name="Denef V.J."/>
            <person name="McMahon K.D."/>
            <person name="Konstantinidis K.T."/>
            <person name="Eloe-Fadrosh E.A."/>
            <person name="Kyrpides N.C."/>
            <person name="Woyke T."/>
        </authorList>
    </citation>
    <scope>NUCLEOTIDE SEQUENCE</scope>
    <source>
        <strain evidence="6">GVMAG-M-3300021425-30</strain>
    </source>
</reference>
<evidence type="ECO:0000256" key="1">
    <source>
        <dbReference type="ARBA" id="ARBA00004141"/>
    </source>
</evidence>
<organism evidence="6">
    <name type="scientific">viral metagenome</name>
    <dbReference type="NCBI Taxonomy" id="1070528"/>
    <lineage>
        <taxon>unclassified sequences</taxon>
        <taxon>metagenomes</taxon>
        <taxon>organismal metagenomes</taxon>
    </lineage>
</organism>
<evidence type="ECO:0000313" key="6">
    <source>
        <dbReference type="EMBL" id="QHT06353.1"/>
    </source>
</evidence>
<dbReference type="InterPro" id="IPR002781">
    <property type="entry name" value="TM_pro_TauE-like"/>
</dbReference>
<comment type="subcellular location">
    <subcellularLocation>
        <location evidence="1">Membrane</location>
        <topology evidence="1">Multi-pass membrane protein</topology>
    </subcellularLocation>
</comment>
<name>A0A6C0CPY2_9ZZZZ</name>
<feature type="transmembrane region" description="Helical" evidence="5">
    <location>
        <begin position="73"/>
        <end position="91"/>
    </location>
</feature>
<dbReference type="InterPro" id="IPR051598">
    <property type="entry name" value="TSUP/Inactive_protease-like"/>
</dbReference>
<proteinExistence type="predicted"/>
<sequence length="129" mass="13923">MQKYILTFLLAAVVGLLGGIQGQAGSLYVLTGLLMLGIVETPAQAAGTALLYTSVPVTLGAAYEYYKQGKINLKIAAILIFTAFSFAYIGAKINPLISSKVTEYSIAVMTLLSSIYFFKRAYFEESKSK</sequence>
<evidence type="ECO:0000256" key="5">
    <source>
        <dbReference type="SAM" id="Phobius"/>
    </source>
</evidence>